<proteinExistence type="predicted"/>
<dbReference type="SUPFAM" id="SSF47413">
    <property type="entry name" value="lambda repressor-like DNA-binding domains"/>
    <property type="match status" value="1"/>
</dbReference>
<dbReference type="Pfam" id="PF13744">
    <property type="entry name" value="HTH_37"/>
    <property type="match status" value="1"/>
</dbReference>
<dbReference type="Gene3D" id="1.10.260.40">
    <property type="entry name" value="lambda repressor-like DNA-binding domains"/>
    <property type="match status" value="1"/>
</dbReference>
<accession>A0ABT7BUM9</accession>
<gene>
    <name evidence="2" type="ORF">PMH09_02080</name>
</gene>
<dbReference type="Proteomes" id="UP001232992">
    <property type="component" value="Unassembled WGS sequence"/>
</dbReference>
<sequence length="89" mass="10150">MNQPIQIQTGSGNVFADLELEKSEELLLKAELTRKITRTIADRDMTEIEVEKFLEIDRSKVLAFVNGKLSISSTFSTTELFRFLNILGR</sequence>
<reference evidence="2 3" key="1">
    <citation type="submission" date="2023-01" db="EMBL/GenBank/DDBJ databases">
        <title>Novel diversity within Roseofilum (Cyanobacteria; Desertifilaceae) from marine benthic mats with descriptions of four novel species.</title>
        <authorList>
            <person name="Wang Y."/>
            <person name="Berthold D.E."/>
            <person name="Hu J."/>
            <person name="Lefler F.W."/>
            <person name="Laughinghouse H.D. IV."/>
        </authorList>
    </citation>
    <scope>NUCLEOTIDE SEQUENCE [LARGE SCALE GENOMIC DNA]</scope>
    <source>
        <strain evidence="2 3">BLCC-M143</strain>
    </source>
</reference>
<dbReference type="InterPro" id="IPR039554">
    <property type="entry name" value="HigA2-like_HTH"/>
</dbReference>
<dbReference type="EMBL" id="JAQOSQ010000001">
    <property type="protein sequence ID" value="MDJ1181973.1"/>
    <property type="molecule type" value="Genomic_DNA"/>
</dbReference>
<dbReference type="RefSeq" id="WP_283756622.1">
    <property type="nucleotide sequence ID" value="NZ_JAQOSQ010000001.1"/>
</dbReference>
<name>A0ABT7BUM9_9CYAN</name>
<protein>
    <submittedName>
        <fullName evidence="2">XRE family transcriptional regulator</fullName>
    </submittedName>
</protein>
<evidence type="ECO:0000313" key="3">
    <source>
        <dbReference type="Proteomes" id="UP001232992"/>
    </source>
</evidence>
<organism evidence="2 3">
    <name type="scientific">Roseofilum casamattae BLCC-M143</name>
    <dbReference type="NCBI Taxonomy" id="3022442"/>
    <lineage>
        <taxon>Bacteria</taxon>
        <taxon>Bacillati</taxon>
        <taxon>Cyanobacteriota</taxon>
        <taxon>Cyanophyceae</taxon>
        <taxon>Desertifilales</taxon>
        <taxon>Desertifilaceae</taxon>
        <taxon>Roseofilum</taxon>
        <taxon>Roseofilum casamattae</taxon>
    </lineage>
</organism>
<dbReference type="InterPro" id="IPR010982">
    <property type="entry name" value="Lambda_DNA-bd_dom_sf"/>
</dbReference>
<evidence type="ECO:0000313" key="2">
    <source>
        <dbReference type="EMBL" id="MDJ1181973.1"/>
    </source>
</evidence>
<evidence type="ECO:0000259" key="1">
    <source>
        <dbReference type="Pfam" id="PF13744"/>
    </source>
</evidence>
<comment type="caution">
    <text evidence="2">The sequence shown here is derived from an EMBL/GenBank/DDBJ whole genome shotgun (WGS) entry which is preliminary data.</text>
</comment>
<keyword evidence="3" id="KW-1185">Reference proteome</keyword>
<feature type="domain" description="HigA2-like helix-turn-helix" evidence="1">
    <location>
        <begin position="14"/>
        <end position="88"/>
    </location>
</feature>